<dbReference type="GO" id="GO:0003677">
    <property type="term" value="F:DNA binding"/>
    <property type="evidence" value="ECO:0007669"/>
    <property type="project" value="InterPro"/>
</dbReference>
<dbReference type="PANTHER" id="PTHR40275">
    <property type="entry name" value="SSL7038 PROTEIN"/>
    <property type="match status" value="1"/>
</dbReference>
<dbReference type="InterPro" id="IPR010982">
    <property type="entry name" value="Lambda_DNA-bd_dom_sf"/>
</dbReference>
<proteinExistence type="predicted"/>
<dbReference type="Pfam" id="PF21716">
    <property type="entry name" value="dnstrm_HI1420"/>
    <property type="match status" value="1"/>
</dbReference>
<dbReference type="NCBIfam" id="TIGR02684">
    <property type="entry name" value="dnstrm_HI1420"/>
    <property type="match status" value="1"/>
</dbReference>
<name>A0A380S461_FIBSU</name>
<accession>A0A380S461</accession>
<gene>
    <name evidence="1" type="ORF">SAMN05661053_1397</name>
</gene>
<evidence type="ECO:0000313" key="1">
    <source>
        <dbReference type="EMBL" id="SUQ24007.1"/>
    </source>
</evidence>
<dbReference type="SUPFAM" id="SSF47413">
    <property type="entry name" value="lambda repressor-like DNA-binding domains"/>
    <property type="match status" value="1"/>
</dbReference>
<reference evidence="1 2" key="1">
    <citation type="submission" date="2017-08" db="EMBL/GenBank/DDBJ databases">
        <authorList>
            <person name="de Groot N.N."/>
        </authorList>
    </citation>
    <scope>NUCLEOTIDE SEQUENCE [LARGE SCALE GENOMIC DNA]</scope>
    <source>
        <strain evidence="1 2">HM2</strain>
    </source>
</reference>
<protein>
    <submittedName>
        <fullName evidence="1">Probable addiction module antidote protein</fullName>
    </submittedName>
</protein>
<organism evidence="1 2">
    <name type="scientific">Fibrobacter succinogenes</name>
    <name type="common">Bacteroides succinogenes</name>
    <dbReference type="NCBI Taxonomy" id="833"/>
    <lineage>
        <taxon>Bacteria</taxon>
        <taxon>Pseudomonadati</taxon>
        <taxon>Fibrobacterota</taxon>
        <taxon>Fibrobacteria</taxon>
        <taxon>Fibrobacterales</taxon>
        <taxon>Fibrobacteraceae</taxon>
        <taxon>Fibrobacter</taxon>
    </lineage>
</organism>
<dbReference type="Proteomes" id="UP000255423">
    <property type="component" value="Unassembled WGS sequence"/>
</dbReference>
<dbReference type="AlphaFoldDB" id="A0A380S461"/>
<dbReference type="RefSeq" id="WP_109572610.1">
    <property type="nucleotide sequence ID" value="NZ_UHJL01000002.1"/>
</dbReference>
<dbReference type="EMBL" id="UHJL01000002">
    <property type="protein sequence ID" value="SUQ24007.1"/>
    <property type="molecule type" value="Genomic_DNA"/>
</dbReference>
<dbReference type="PANTHER" id="PTHR40275:SF1">
    <property type="entry name" value="SSL7038 PROTEIN"/>
    <property type="match status" value="1"/>
</dbReference>
<dbReference type="InterPro" id="IPR014057">
    <property type="entry name" value="HI1420"/>
</dbReference>
<sequence length="118" mass="13434">MKKNETTVLDIAEYLDSEEVVAEYLNMVSESEDPALFLRAIGHIARSKGMSLIAEKIGLGRESLYKALDENAHPRFETIFKVLNAMGIQMTLVPKVKFRKRSKQTELCVAEKRGQYRV</sequence>
<evidence type="ECO:0000313" key="2">
    <source>
        <dbReference type="Proteomes" id="UP000255423"/>
    </source>
</evidence>